<evidence type="ECO:0000256" key="1">
    <source>
        <dbReference type="SAM" id="Phobius"/>
    </source>
</evidence>
<dbReference type="RefSeq" id="WP_188597156.1">
    <property type="nucleotide sequence ID" value="NZ_BMNL01000004.1"/>
</dbReference>
<dbReference type="Pfam" id="PF09843">
    <property type="entry name" value="DUF2070"/>
    <property type="match status" value="1"/>
</dbReference>
<keyword evidence="1" id="KW-0812">Transmembrane</keyword>
<feature type="transmembrane region" description="Helical" evidence="1">
    <location>
        <begin position="104"/>
        <end position="122"/>
    </location>
</feature>
<sequence>MPRELERGYRILFNGKGKYFRPMGIAIVVILPLLMSIYVGLSVYQSLVISFVYLLAVMGLPYLIKLLVHGVGSYKMYFTITLVMYMESAVIDLLLTVIRRVPMVMIGVMIMLPLTSTTVTLLRNPGNNQSITSYLWDLSKLFLMLLIFQLAAYTLILDKVIVGLRVFGIIGIDISMFLLSILIELLVLGRHKSLGTFNYLGMFGTYIYSITAQDGSFFEEALAARAVRTKVKTHIVRLAGYDHAFLIIPYFHGGPIRNVGGGDIIPKIMDLGRELGSSLVYVHGVGSHELDPVTQVDVSRILESIRRTLMSIPNPAPASIESIPLTTVIKGDIKLTAIPLGEKVLTIVSRINKSTDDIPLRVYDELRQLIGPSLDKYILVDAQNGFGSDNSWDDNDVKSLAEAIMELERAPRVKSPLLLGIGHLDASEVSEDQAEIGSAGIYIIIVGFGGRKLLLIDIDGNNITPELNKRLVEGLRDGFDDVVIITTDNHQFTGSFGKLGYKVVGESIDPDKMVINIKRKIEDIKLSQVAPVHAEAEAEVNVIGEDGFKGMVEAAAKTVNEVPQFVFLYLGLPLILALAISLLI</sequence>
<feature type="transmembrane region" description="Helical" evidence="1">
    <location>
        <begin position="162"/>
        <end position="188"/>
    </location>
</feature>
<dbReference type="InterPro" id="IPR019204">
    <property type="entry name" value="DUF2070_membrane"/>
</dbReference>
<keyword evidence="1" id="KW-1133">Transmembrane helix</keyword>
<feature type="transmembrane region" description="Helical" evidence="1">
    <location>
        <begin position="20"/>
        <end position="41"/>
    </location>
</feature>
<feature type="transmembrane region" description="Helical" evidence="1">
    <location>
        <begin position="47"/>
        <end position="64"/>
    </location>
</feature>
<feature type="transmembrane region" description="Helical" evidence="1">
    <location>
        <begin position="565"/>
        <end position="583"/>
    </location>
</feature>
<feature type="transmembrane region" description="Helical" evidence="1">
    <location>
        <begin position="76"/>
        <end position="98"/>
    </location>
</feature>
<feature type="transmembrane region" description="Helical" evidence="1">
    <location>
        <begin position="134"/>
        <end position="156"/>
    </location>
</feature>
<reference evidence="3" key="1">
    <citation type="journal article" date="2014" name="Int. J. Syst. Evol. Microbiol.">
        <title>Complete genome sequence of Corynebacterium casei LMG S-19264T (=DSM 44701T), isolated from a smear-ripened cheese.</title>
        <authorList>
            <consortium name="US DOE Joint Genome Institute (JGI-PGF)"/>
            <person name="Walter F."/>
            <person name="Albersmeier A."/>
            <person name="Kalinowski J."/>
            <person name="Ruckert C."/>
        </authorList>
    </citation>
    <scope>NUCLEOTIDE SEQUENCE</scope>
    <source>
        <strain evidence="3">JCM 10088</strain>
    </source>
</reference>
<dbReference type="AlphaFoldDB" id="A0A830H0Y3"/>
<keyword evidence="4" id="KW-1185">Reference proteome</keyword>
<protein>
    <recommendedName>
        <fullName evidence="2">DUF2070 domain-containing protein</fullName>
    </recommendedName>
</protein>
<dbReference type="EMBL" id="BMNL01000004">
    <property type="protein sequence ID" value="GGP22543.1"/>
    <property type="molecule type" value="Genomic_DNA"/>
</dbReference>
<evidence type="ECO:0000313" key="3">
    <source>
        <dbReference type="EMBL" id="GGP22543.1"/>
    </source>
</evidence>
<evidence type="ECO:0000259" key="2">
    <source>
        <dbReference type="Pfam" id="PF09843"/>
    </source>
</evidence>
<feature type="domain" description="DUF2070" evidence="2">
    <location>
        <begin position="5"/>
        <end position="576"/>
    </location>
</feature>
<dbReference type="OrthoDB" id="8914at2157"/>
<accession>A0A830H0Y3</accession>
<organism evidence="3 4">
    <name type="scientific">Thermocladium modestius</name>
    <dbReference type="NCBI Taxonomy" id="62609"/>
    <lineage>
        <taxon>Archaea</taxon>
        <taxon>Thermoproteota</taxon>
        <taxon>Thermoprotei</taxon>
        <taxon>Thermoproteales</taxon>
        <taxon>Thermoproteaceae</taxon>
        <taxon>Thermocladium</taxon>
    </lineage>
</organism>
<dbReference type="Proteomes" id="UP000610960">
    <property type="component" value="Unassembled WGS sequence"/>
</dbReference>
<gene>
    <name evidence="3" type="ORF">GCM10007981_19030</name>
</gene>
<reference evidence="3" key="2">
    <citation type="submission" date="2020-09" db="EMBL/GenBank/DDBJ databases">
        <authorList>
            <person name="Sun Q."/>
            <person name="Ohkuma M."/>
        </authorList>
    </citation>
    <scope>NUCLEOTIDE SEQUENCE</scope>
    <source>
        <strain evidence="3">JCM 10088</strain>
    </source>
</reference>
<name>A0A830H0Y3_9CREN</name>
<keyword evidence="1" id="KW-0472">Membrane</keyword>
<evidence type="ECO:0000313" key="4">
    <source>
        <dbReference type="Proteomes" id="UP000610960"/>
    </source>
</evidence>
<comment type="caution">
    <text evidence="3">The sequence shown here is derived from an EMBL/GenBank/DDBJ whole genome shotgun (WGS) entry which is preliminary data.</text>
</comment>
<proteinExistence type="predicted"/>